<keyword evidence="3 6" id="KW-0732">Signal</keyword>
<evidence type="ECO:0000256" key="5">
    <source>
        <dbReference type="ARBA" id="ARBA00023180"/>
    </source>
</evidence>
<accession>A0A131YCS3</accession>
<protein>
    <recommendedName>
        <fullName evidence="6">Evasin</fullName>
    </recommendedName>
</protein>
<evidence type="ECO:0000256" key="4">
    <source>
        <dbReference type="ARBA" id="ARBA00023157"/>
    </source>
</evidence>
<evidence type="ECO:0000256" key="2">
    <source>
        <dbReference type="ARBA" id="ARBA00022525"/>
    </source>
</evidence>
<comment type="subcellular location">
    <subcellularLocation>
        <location evidence="1 6">Secreted</location>
    </subcellularLocation>
</comment>
<keyword evidence="5 6" id="KW-0325">Glycoprotein</keyword>
<dbReference type="InterPro" id="IPR045797">
    <property type="entry name" value="EVA_Class_A"/>
</dbReference>
<dbReference type="AlphaFoldDB" id="A0A131YCS3"/>
<evidence type="ECO:0000256" key="3">
    <source>
        <dbReference type="ARBA" id="ARBA00022729"/>
    </source>
</evidence>
<evidence type="ECO:0000313" key="7">
    <source>
        <dbReference type="EMBL" id="JAP77124.1"/>
    </source>
</evidence>
<name>A0A131YCS3_RHIAP</name>
<keyword evidence="2 6" id="KW-0964">Secreted</keyword>
<dbReference type="GO" id="GO:0019957">
    <property type="term" value="F:C-C chemokine binding"/>
    <property type="evidence" value="ECO:0007669"/>
    <property type="project" value="InterPro"/>
</dbReference>
<evidence type="ECO:0000256" key="6">
    <source>
        <dbReference type="RuleBase" id="RU369006"/>
    </source>
</evidence>
<dbReference type="EMBL" id="GEDV01011433">
    <property type="protein sequence ID" value="JAP77124.1"/>
    <property type="molecule type" value="Transcribed_RNA"/>
</dbReference>
<comment type="function">
    <text evidence="6">Salivary chemokine-binding protein which binds to host chemokines.</text>
</comment>
<evidence type="ECO:0000256" key="1">
    <source>
        <dbReference type="ARBA" id="ARBA00004613"/>
    </source>
</evidence>
<dbReference type="Gene3D" id="2.30.130.100">
    <property type="match status" value="1"/>
</dbReference>
<reference evidence="7" key="1">
    <citation type="journal article" date="2016" name="Ticks Tick Borne Dis.">
        <title>De novo assembly and annotation of the salivary gland transcriptome of Rhipicephalus appendiculatus male and female ticks during blood feeding.</title>
        <authorList>
            <person name="de Castro M.H."/>
            <person name="de Klerk D."/>
            <person name="Pienaar R."/>
            <person name="Latif A.A."/>
            <person name="Rees D.J."/>
            <person name="Mans B.J."/>
        </authorList>
    </citation>
    <scope>NUCLEOTIDE SEQUENCE</scope>
    <source>
        <tissue evidence="7">Salivary glands</tissue>
    </source>
</reference>
<sequence length="107" mass="11374">MGHQQNTIKFFLRCSVVAGIVISLSSGFDILLERSSSEGNKNDQVSSSGTLYGDCLDKDDKPINNGSPCALVVIPEERKASSKQTCAVGVCKNGTCTNIDKTECANN</sequence>
<dbReference type="GO" id="GO:0005576">
    <property type="term" value="C:extracellular region"/>
    <property type="evidence" value="ECO:0007669"/>
    <property type="project" value="UniProtKB-SubCell"/>
</dbReference>
<organism evidence="7">
    <name type="scientific">Rhipicephalus appendiculatus</name>
    <name type="common">Brown ear tick</name>
    <dbReference type="NCBI Taxonomy" id="34631"/>
    <lineage>
        <taxon>Eukaryota</taxon>
        <taxon>Metazoa</taxon>
        <taxon>Ecdysozoa</taxon>
        <taxon>Arthropoda</taxon>
        <taxon>Chelicerata</taxon>
        <taxon>Arachnida</taxon>
        <taxon>Acari</taxon>
        <taxon>Parasitiformes</taxon>
        <taxon>Ixodida</taxon>
        <taxon>Ixodoidea</taxon>
        <taxon>Ixodidae</taxon>
        <taxon>Rhipicephalinae</taxon>
        <taxon>Rhipicephalus</taxon>
        <taxon>Rhipicephalus</taxon>
    </lineage>
</organism>
<keyword evidence="4 6" id="KW-1015">Disulfide bond</keyword>
<dbReference type="Pfam" id="PF19429">
    <property type="entry name" value="EVA_Class_A"/>
    <property type="match status" value="1"/>
</dbReference>
<proteinExistence type="predicted"/>